<feature type="binding site" evidence="1">
    <location>
        <position position="61"/>
    </location>
    <ligand>
        <name>Mg(2+)</name>
        <dbReference type="ChEBI" id="CHEBI:18420"/>
        <label>1</label>
        <note>catalytic</note>
    </ligand>
</feature>
<evidence type="ECO:0000256" key="1">
    <source>
        <dbReference type="PIRSR" id="PIRSR600760-2"/>
    </source>
</evidence>
<keyword evidence="1" id="KW-0460">Magnesium</keyword>
<organism evidence="2 3">
    <name type="scientific">Nocardioides glacieisoli</name>
    <dbReference type="NCBI Taxonomy" id="1168730"/>
    <lineage>
        <taxon>Bacteria</taxon>
        <taxon>Bacillati</taxon>
        <taxon>Actinomycetota</taxon>
        <taxon>Actinomycetes</taxon>
        <taxon>Propionibacteriales</taxon>
        <taxon>Nocardioidaceae</taxon>
        <taxon>Nocardioides</taxon>
    </lineage>
</organism>
<evidence type="ECO:0000313" key="3">
    <source>
        <dbReference type="Proteomes" id="UP000291838"/>
    </source>
</evidence>
<dbReference type="PANTHER" id="PTHR20854">
    <property type="entry name" value="INOSITOL MONOPHOSPHATASE"/>
    <property type="match status" value="1"/>
</dbReference>
<dbReference type="Gene3D" id="3.40.190.80">
    <property type="match status" value="1"/>
</dbReference>
<dbReference type="SUPFAM" id="SSF56655">
    <property type="entry name" value="Carbohydrate phosphatase"/>
    <property type="match status" value="1"/>
</dbReference>
<dbReference type="Pfam" id="PF00459">
    <property type="entry name" value="Inositol_P"/>
    <property type="match status" value="1"/>
</dbReference>
<accession>A0A4Q2S8P7</accession>
<comment type="caution">
    <text evidence="2">The sequence shown here is derived from an EMBL/GenBank/DDBJ whole genome shotgun (WGS) entry which is preliminary data.</text>
</comment>
<dbReference type="GO" id="GO:0006020">
    <property type="term" value="P:inositol metabolic process"/>
    <property type="evidence" value="ECO:0007669"/>
    <property type="project" value="TreeGrafter"/>
</dbReference>
<dbReference type="GO" id="GO:0008934">
    <property type="term" value="F:inositol monophosphate 1-phosphatase activity"/>
    <property type="evidence" value="ECO:0007669"/>
    <property type="project" value="TreeGrafter"/>
</dbReference>
<dbReference type="Proteomes" id="UP000291838">
    <property type="component" value="Unassembled WGS sequence"/>
</dbReference>
<dbReference type="CDD" id="cd01637">
    <property type="entry name" value="IMPase_like"/>
    <property type="match status" value="1"/>
</dbReference>
<dbReference type="Gene3D" id="3.30.540.10">
    <property type="entry name" value="Fructose-1,6-Bisphosphatase, subunit A, domain 1"/>
    <property type="match status" value="1"/>
</dbReference>
<dbReference type="PANTHER" id="PTHR20854:SF4">
    <property type="entry name" value="INOSITOL-1-MONOPHOSPHATASE-RELATED"/>
    <property type="match status" value="1"/>
</dbReference>
<dbReference type="EMBL" id="SDWS01000001">
    <property type="protein sequence ID" value="RYB96809.1"/>
    <property type="molecule type" value="Genomic_DNA"/>
</dbReference>
<keyword evidence="3" id="KW-1185">Reference proteome</keyword>
<dbReference type="GO" id="GO:0007165">
    <property type="term" value="P:signal transduction"/>
    <property type="evidence" value="ECO:0007669"/>
    <property type="project" value="TreeGrafter"/>
</dbReference>
<comment type="cofactor">
    <cofactor evidence="1">
        <name>Mg(2+)</name>
        <dbReference type="ChEBI" id="CHEBI:18420"/>
    </cofactor>
</comment>
<reference evidence="2 3" key="1">
    <citation type="submission" date="2019-01" db="EMBL/GenBank/DDBJ databases">
        <title>Novel species of Nocardioides.</title>
        <authorList>
            <person name="Liu Q."/>
            <person name="Xin Y.-H."/>
        </authorList>
    </citation>
    <scope>NUCLEOTIDE SEQUENCE [LARGE SCALE GENOMIC DNA]</scope>
    <source>
        <strain evidence="2 3">HLT3-15</strain>
    </source>
</reference>
<dbReference type="GO" id="GO:0046872">
    <property type="term" value="F:metal ion binding"/>
    <property type="evidence" value="ECO:0007669"/>
    <property type="project" value="UniProtKB-KW"/>
</dbReference>
<feature type="binding site" evidence="1">
    <location>
        <position position="44"/>
    </location>
    <ligand>
        <name>Mg(2+)</name>
        <dbReference type="ChEBI" id="CHEBI:18420"/>
        <label>1</label>
        <note>catalytic</note>
    </ligand>
</feature>
<evidence type="ECO:0000313" key="2">
    <source>
        <dbReference type="EMBL" id="RYB96809.1"/>
    </source>
</evidence>
<dbReference type="PRINTS" id="PR00377">
    <property type="entry name" value="IMPHPHTASES"/>
</dbReference>
<sequence>MFGTDLAREHKSATDFATAADSAAEQAILDVIQRARPDDGFEGEELGAVAGGRRTWLVDPLCGTVNFAAGSPSFCVNVALVDGDVTTTAVVAHPPTGETYWSDGDRFGVIGIGTPPAPNRLVNINADGPLDRDFVGAQLAADPALRATFNPRVESTTLALAWVAAGRRLAYVTDGRCERSVHFTAGIALCRAAGVVITDFDGAPVHTGPGVIAARDAESHATLLELVANHR</sequence>
<gene>
    <name evidence="2" type="ORF">EUA06_03065</name>
</gene>
<name>A0A4Q2S8P7_9ACTN</name>
<proteinExistence type="predicted"/>
<dbReference type="InterPro" id="IPR000760">
    <property type="entry name" value="Inositol_monophosphatase-like"/>
</dbReference>
<feature type="binding site" evidence="1">
    <location>
        <position position="59"/>
    </location>
    <ligand>
        <name>Mg(2+)</name>
        <dbReference type="ChEBI" id="CHEBI:18420"/>
        <label>1</label>
        <note>catalytic</note>
    </ligand>
</feature>
<dbReference type="OrthoDB" id="9772456at2"/>
<dbReference type="AlphaFoldDB" id="A0A4Q2S8P7"/>
<protein>
    <submittedName>
        <fullName evidence="2">Phosphatase</fullName>
    </submittedName>
</protein>
<keyword evidence="1" id="KW-0479">Metal-binding</keyword>